<organism evidence="3 4">
    <name type="scientific">Clostridium fermenticellae</name>
    <dbReference type="NCBI Taxonomy" id="2068654"/>
    <lineage>
        <taxon>Bacteria</taxon>
        <taxon>Bacillati</taxon>
        <taxon>Bacillota</taxon>
        <taxon>Clostridia</taxon>
        <taxon>Eubacteriales</taxon>
        <taxon>Clostridiaceae</taxon>
        <taxon>Clostridium</taxon>
    </lineage>
</organism>
<dbReference type="RefSeq" id="WP_119970175.1">
    <property type="nucleotide sequence ID" value="NZ_CP032416.1"/>
</dbReference>
<dbReference type="InterPro" id="IPR043143">
    <property type="entry name" value="Mal/L-sulf/L-lact_DH-like_NADP"/>
</dbReference>
<evidence type="ECO:0000313" key="3">
    <source>
        <dbReference type="EMBL" id="AYD39466.1"/>
    </source>
</evidence>
<evidence type="ECO:0000256" key="2">
    <source>
        <dbReference type="ARBA" id="ARBA00023002"/>
    </source>
</evidence>
<dbReference type="Gene3D" id="3.30.1370.60">
    <property type="entry name" value="Hypothetical oxidoreductase yiak, domain 2"/>
    <property type="match status" value="1"/>
</dbReference>
<dbReference type="KEGG" id="cfer:D4Z93_02490"/>
<protein>
    <submittedName>
        <fullName evidence="3">Ldh family oxidoreductase</fullName>
    </submittedName>
</protein>
<evidence type="ECO:0000256" key="1">
    <source>
        <dbReference type="ARBA" id="ARBA00006056"/>
    </source>
</evidence>
<dbReference type="Proteomes" id="UP000266301">
    <property type="component" value="Chromosome"/>
</dbReference>
<comment type="similarity">
    <text evidence="1">Belongs to the LDH2/MDH2 oxidoreductase family.</text>
</comment>
<proteinExistence type="inferred from homology"/>
<name>A0A386H1C8_9CLOT</name>
<dbReference type="SUPFAM" id="SSF89733">
    <property type="entry name" value="L-sulfolactate dehydrogenase-like"/>
    <property type="match status" value="1"/>
</dbReference>
<dbReference type="PANTHER" id="PTHR11091:SF0">
    <property type="entry name" value="MALATE DEHYDROGENASE"/>
    <property type="match status" value="1"/>
</dbReference>
<sequence length="360" mass="40101">MSYKKCDYKNLKELCNNVFERFGYNKEDSNIITDVLLMADLYGIESHGIQRLVLYYNGIKNGRIKVNSKMKVIKETPLSVLVDGNKEMGQLVSKNSMDIAINKAKISGFGMAVVKNSNHFGISGYYAKMAADQGFIGISMTNTQAVVLPTYSKRRMLGTNPIAISMPAKPIPFLLDMSTSVVTRGKMEVYSKNNEPIPEGWALDEEGKIITDSKKIIEITDREGLGGILPLGGHSEKFGGHKGYGLGLAVEMFTSILSGGFTSDNVRFSKGVDGVSHTFIAIDYGMFGDKNEIEKRMSDYMQKLRDSEKVQGASRIYTHGEKEIEAYNDRIKNGIPVNQNTIKEIEDICDYLKLDIARYK</sequence>
<dbReference type="InterPro" id="IPR043144">
    <property type="entry name" value="Mal/L-sulf/L-lact_DH-like_ah"/>
</dbReference>
<dbReference type="PANTHER" id="PTHR11091">
    <property type="entry name" value="OXIDOREDUCTASE-RELATED"/>
    <property type="match status" value="1"/>
</dbReference>
<dbReference type="InterPro" id="IPR036111">
    <property type="entry name" value="Mal/L-sulfo/L-lacto_DH-like_sf"/>
</dbReference>
<evidence type="ECO:0000313" key="4">
    <source>
        <dbReference type="Proteomes" id="UP000266301"/>
    </source>
</evidence>
<dbReference type="OrthoDB" id="9769447at2"/>
<dbReference type="Gene3D" id="1.10.1530.10">
    <property type="match status" value="1"/>
</dbReference>
<accession>A0A386H1C8</accession>
<dbReference type="GO" id="GO:0016491">
    <property type="term" value="F:oxidoreductase activity"/>
    <property type="evidence" value="ECO:0007669"/>
    <property type="project" value="UniProtKB-KW"/>
</dbReference>
<gene>
    <name evidence="3" type="ORF">D4Z93_02490</name>
</gene>
<dbReference type="Pfam" id="PF02615">
    <property type="entry name" value="Ldh_2"/>
    <property type="match status" value="1"/>
</dbReference>
<keyword evidence="4" id="KW-1185">Reference proteome</keyword>
<dbReference type="InterPro" id="IPR003767">
    <property type="entry name" value="Malate/L-lactate_DH-like"/>
</dbReference>
<dbReference type="AlphaFoldDB" id="A0A386H1C8"/>
<dbReference type="EMBL" id="CP032416">
    <property type="protein sequence ID" value="AYD39466.1"/>
    <property type="molecule type" value="Genomic_DNA"/>
</dbReference>
<keyword evidence="2" id="KW-0560">Oxidoreductase</keyword>
<reference evidence="3 4" key="1">
    <citation type="journal article" date="2019" name="Int. J. Syst. Evol. Microbiol.">
        <title>Clostridium fermenticellae sp. nov., isolated from the mud in a fermentation cellar for the production of the Chinese liquor, baijiu.</title>
        <authorList>
            <person name="Xu P.X."/>
            <person name="Chai L.J."/>
            <person name="Qiu T."/>
            <person name="Zhang X.J."/>
            <person name="Lu Z.M."/>
            <person name="Xiao C."/>
            <person name="Wang S.T."/>
            <person name="Shen C.H."/>
            <person name="Shi J.S."/>
            <person name="Xu Z.H."/>
        </authorList>
    </citation>
    <scope>NUCLEOTIDE SEQUENCE [LARGE SCALE GENOMIC DNA]</scope>
    <source>
        <strain evidence="3 4">JN500901</strain>
    </source>
</reference>